<dbReference type="Pfam" id="PF03869">
    <property type="entry name" value="Arc"/>
    <property type="match status" value="1"/>
</dbReference>
<sequence>MDHEVRITLRLPADLHEWLVSQAKSARRSLNSEIVYRLERERVAVEADSESP</sequence>
<dbReference type="EMBL" id="BAAASJ010000120">
    <property type="protein sequence ID" value="GAA2661811.1"/>
    <property type="molecule type" value="Genomic_DNA"/>
</dbReference>
<evidence type="ECO:0000313" key="3">
    <source>
        <dbReference type="Proteomes" id="UP001500151"/>
    </source>
</evidence>
<dbReference type="InterPro" id="IPR013321">
    <property type="entry name" value="Arc_rbn_hlx_hlx"/>
</dbReference>
<evidence type="ECO:0000313" key="2">
    <source>
        <dbReference type="EMBL" id="GAA2661811.1"/>
    </source>
</evidence>
<accession>A0ABN3RZJ9</accession>
<comment type="caution">
    <text evidence="2">The sequence shown here is derived from an EMBL/GenBank/DDBJ whole genome shotgun (WGS) entry which is preliminary data.</text>
</comment>
<dbReference type="SUPFAM" id="SSF47598">
    <property type="entry name" value="Ribbon-helix-helix"/>
    <property type="match status" value="1"/>
</dbReference>
<dbReference type="RefSeq" id="WP_344396396.1">
    <property type="nucleotide sequence ID" value="NZ_BAAASJ010000120.1"/>
</dbReference>
<dbReference type="InterPro" id="IPR005569">
    <property type="entry name" value="Arc_DNA-bd_dom"/>
</dbReference>
<feature type="domain" description="Arc-like DNA binding" evidence="1">
    <location>
        <begin position="8"/>
        <end position="39"/>
    </location>
</feature>
<protein>
    <recommendedName>
        <fullName evidence="1">Arc-like DNA binding domain-containing protein</fullName>
    </recommendedName>
</protein>
<organism evidence="2 3">
    <name type="scientific">Streptomyces vastus</name>
    <dbReference type="NCBI Taxonomy" id="285451"/>
    <lineage>
        <taxon>Bacteria</taxon>
        <taxon>Bacillati</taxon>
        <taxon>Actinomycetota</taxon>
        <taxon>Actinomycetes</taxon>
        <taxon>Kitasatosporales</taxon>
        <taxon>Streptomycetaceae</taxon>
        <taxon>Streptomyces</taxon>
    </lineage>
</organism>
<name>A0ABN3RZJ9_9ACTN</name>
<proteinExistence type="predicted"/>
<gene>
    <name evidence="2" type="ORF">GCM10010307_80360</name>
</gene>
<dbReference type="Proteomes" id="UP001500151">
    <property type="component" value="Unassembled WGS sequence"/>
</dbReference>
<evidence type="ECO:0000259" key="1">
    <source>
        <dbReference type="Pfam" id="PF03869"/>
    </source>
</evidence>
<keyword evidence="3" id="KW-1185">Reference proteome</keyword>
<reference evidence="2 3" key="1">
    <citation type="journal article" date="2019" name="Int. J. Syst. Evol. Microbiol.">
        <title>The Global Catalogue of Microorganisms (GCM) 10K type strain sequencing project: providing services to taxonomists for standard genome sequencing and annotation.</title>
        <authorList>
            <consortium name="The Broad Institute Genomics Platform"/>
            <consortium name="The Broad Institute Genome Sequencing Center for Infectious Disease"/>
            <person name="Wu L."/>
            <person name="Ma J."/>
        </authorList>
    </citation>
    <scope>NUCLEOTIDE SEQUENCE [LARGE SCALE GENOMIC DNA]</scope>
    <source>
        <strain evidence="2 3">JCM 4524</strain>
    </source>
</reference>
<dbReference type="Gene3D" id="1.10.1220.10">
    <property type="entry name" value="Met repressor-like"/>
    <property type="match status" value="1"/>
</dbReference>
<dbReference type="InterPro" id="IPR010985">
    <property type="entry name" value="Ribbon_hlx_hlx"/>
</dbReference>